<dbReference type="AlphaFoldDB" id="A0A0F9X2X3"/>
<dbReference type="EMBL" id="LAZR01000155">
    <property type="protein sequence ID" value="KKN85813.1"/>
    <property type="molecule type" value="Genomic_DNA"/>
</dbReference>
<reference evidence="1" key="1">
    <citation type="journal article" date="2015" name="Nature">
        <title>Complex archaea that bridge the gap between prokaryotes and eukaryotes.</title>
        <authorList>
            <person name="Spang A."/>
            <person name="Saw J.H."/>
            <person name="Jorgensen S.L."/>
            <person name="Zaremba-Niedzwiedzka K."/>
            <person name="Martijn J."/>
            <person name="Lind A.E."/>
            <person name="van Eijk R."/>
            <person name="Schleper C."/>
            <person name="Guy L."/>
            <person name="Ettema T.J."/>
        </authorList>
    </citation>
    <scope>NUCLEOTIDE SEQUENCE</scope>
</reference>
<sequence>MLFSGIVKSLSKLGYGTSVDDPRIPDYAEARLLRSDFLVAVRRRDTSDMCYSLAHELGHIISNPRNDLVSASEIKADLFACSLLLMFGIDKSKESAEYVLGWLRYGPMRDTFWIAQREQEMRQRATDEAHRIWRYIKE</sequence>
<evidence type="ECO:0000313" key="1">
    <source>
        <dbReference type="EMBL" id="KKN85813.1"/>
    </source>
</evidence>
<evidence type="ECO:0008006" key="2">
    <source>
        <dbReference type="Google" id="ProtNLM"/>
    </source>
</evidence>
<comment type="caution">
    <text evidence="1">The sequence shown here is derived from an EMBL/GenBank/DDBJ whole genome shotgun (WGS) entry which is preliminary data.</text>
</comment>
<protein>
    <recommendedName>
        <fullName evidence="2">IrrE N-terminal-like domain-containing protein</fullName>
    </recommendedName>
</protein>
<organism evidence="1">
    <name type="scientific">marine sediment metagenome</name>
    <dbReference type="NCBI Taxonomy" id="412755"/>
    <lineage>
        <taxon>unclassified sequences</taxon>
        <taxon>metagenomes</taxon>
        <taxon>ecological metagenomes</taxon>
    </lineage>
</organism>
<name>A0A0F9X2X3_9ZZZZ</name>
<gene>
    <name evidence="1" type="ORF">LCGC14_0276200</name>
</gene>
<proteinExistence type="predicted"/>
<accession>A0A0F9X2X3</accession>